<feature type="domain" description="GGDEF" evidence="3">
    <location>
        <begin position="294"/>
        <end position="427"/>
    </location>
</feature>
<dbReference type="InterPro" id="IPR050706">
    <property type="entry name" value="Cyclic-di-GMP_PDE-like"/>
</dbReference>
<dbReference type="SUPFAM" id="SSF141868">
    <property type="entry name" value="EAL domain-like"/>
    <property type="match status" value="1"/>
</dbReference>
<dbReference type="Gene3D" id="3.30.450.20">
    <property type="entry name" value="PAS domain"/>
    <property type="match status" value="1"/>
</dbReference>
<evidence type="ECO:0000259" key="3">
    <source>
        <dbReference type="PROSITE" id="PS50887"/>
    </source>
</evidence>
<evidence type="ECO:0000256" key="1">
    <source>
        <dbReference type="SAM" id="Coils"/>
    </source>
</evidence>
<reference evidence="4 5" key="1">
    <citation type="submission" date="2017-02" db="EMBL/GenBank/DDBJ databases">
        <title>Whole genome sequencing of Metallibacterium scheffleri DSM 24874 (T).</title>
        <authorList>
            <person name="Kumar S."/>
            <person name="Patil P."/>
            <person name="Patil P.B."/>
        </authorList>
    </citation>
    <scope>NUCLEOTIDE SEQUENCE [LARGE SCALE GENOMIC DNA]</scope>
    <source>
        <strain evidence="4 5">DSM 24874</strain>
    </source>
</reference>
<dbReference type="PROSITE" id="PS50887">
    <property type="entry name" value="GGDEF"/>
    <property type="match status" value="1"/>
</dbReference>
<dbReference type="InterPro" id="IPR000160">
    <property type="entry name" value="GGDEF_dom"/>
</dbReference>
<dbReference type="InterPro" id="IPR035965">
    <property type="entry name" value="PAS-like_dom_sf"/>
</dbReference>
<dbReference type="Gene3D" id="3.20.20.450">
    <property type="entry name" value="EAL domain"/>
    <property type="match status" value="1"/>
</dbReference>
<dbReference type="EMBL" id="MWQO01000003">
    <property type="protein sequence ID" value="THD12092.1"/>
    <property type="molecule type" value="Genomic_DNA"/>
</dbReference>
<protein>
    <submittedName>
        <fullName evidence="4">Diguanylate cyclase</fullName>
    </submittedName>
</protein>
<comment type="caution">
    <text evidence="4">The sequence shown here is derived from an EMBL/GenBank/DDBJ whole genome shotgun (WGS) entry which is preliminary data.</text>
</comment>
<dbReference type="Gene3D" id="3.40.50.2300">
    <property type="match status" value="1"/>
</dbReference>
<dbReference type="SMART" id="SM00267">
    <property type="entry name" value="GGDEF"/>
    <property type="match status" value="1"/>
</dbReference>
<dbReference type="STRING" id="993689.GCA_002077135_03200"/>
<dbReference type="Pfam" id="PF00990">
    <property type="entry name" value="GGDEF"/>
    <property type="match status" value="1"/>
</dbReference>
<gene>
    <name evidence="4" type="ORF">B1806_00610</name>
</gene>
<dbReference type="InterPro" id="IPR029787">
    <property type="entry name" value="Nucleotide_cyclase"/>
</dbReference>
<keyword evidence="5" id="KW-1185">Reference proteome</keyword>
<dbReference type="InterPro" id="IPR011006">
    <property type="entry name" value="CheY-like_superfamily"/>
</dbReference>
<sequence length="679" mass="74320">MKQDSVIKILFVADVLEHAEQIISQLRNGGIAVRPARVGNEAEFLAALDSLGPDLVLAVPGARDLALADVARLIGASARDIALVALLDHIDATTLAQAFRSGARAVALAGNTEQLRGIVLQEAEALSARRAVRRLEAALREANRRCDALLDSSRDPIAYVHEGMHVRANQAYLEMLGFEEFAEIEGQTLLDLVAEDGTEDFRGLLKRLSRGEPPPARLDLRLKRADGGVFDALLEFSQAAFEGEPCLQIIVRRQVVDKSLLEQLQRDIVTGLYNRTHFIDLLGSAVTEAGKGRNDQAVLLLEPDHFASVVDRVGISNVDTLLRGLVERIQGVLAPPDIAARFSDHGFVILLRGRPHESVQVLCTALLQAINGAILDLGNHSLAITASIGGSLMGEKNANTAAALDQAGNMLRNAQGEGGNRFALYDPAAQERAEADKDKRWHNLLRDALAHGRFVIFHQQVIALLGSEGSISELLLRMDGAQGLVLPGIFMPVAARHGLLPAIDRWVLREAIRLLSSSGFSQQSFFVKISTPSLLDEKLADWIGEKLRESSVDGQHLILEFQENEVVTNLKHAQRFSQQARALGCRLALERFGVGLNSFRLLDHVDADFLKLDRSFVNDLARNTENQRRVREIVQQAQARGKETVAEWVEDVNSVSLLFAAGVSYVQGNFQHEPERLAS</sequence>
<dbReference type="InterPro" id="IPR001633">
    <property type="entry name" value="EAL_dom"/>
</dbReference>
<name>A0A4S3KSI8_9GAMM</name>
<dbReference type="SUPFAM" id="SSF55073">
    <property type="entry name" value="Nucleotide cyclase"/>
    <property type="match status" value="1"/>
</dbReference>
<dbReference type="NCBIfam" id="TIGR00229">
    <property type="entry name" value="sensory_box"/>
    <property type="match status" value="1"/>
</dbReference>
<feature type="coiled-coil region" evidence="1">
    <location>
        <begin position="125"/>
        <end position="152"/>
    </location>
</feature>
<dbReference type="InterPro" id="IPR013767">
    <property type="entry name" value="PAS_fold"/>
</dbReference>
<dbReference type="SMART" id="SM00052">
    <property type="entry name" value="EAL"/>
    <property type="match status" value="1"/>
</dbReference>
<feature type="domain" description="EAL" evidence="2">
    <location>
        <begin position="438"/>
        <end position="679"/>
    </location>
</feature>
<dbReference type="OrthoDB" id="7052318at2"/>
<dbReference type="NCBIfam" id="TIGR00254">
    <property type="entry name" value="GGDEF"/>
    <property type="match status" value="1"/>
</dbReference>
<dbReference type="Pfam" id="PF00563">
    <property type="entry name" value="EAL"/>
    <property type="match status" value="1"/>
</dbReference>
<dbReference type="SUPFAM" id="SSF55785">
    <property type="entry name" value="PYP-like sensor domain (PAS domain)"/>
    <property type="match status" value="1"/>
</dbReference>
<dbReference type="RefSeq" id="WP_081130051.1">
    <property type="nucleotide sequence ID" value="NZ_DAHXOC010000039.1"/>
</dbReference>
<dbReference type="Gene3D" id="3.30.70.270">
    <property type="match status" value="1"/>
</dbReference>
<dbReference type="PANTHER" id="PTHR33121">
    <property type="entry name" value="CYCLIC DI-GMP PHOSPHODIESTERASE PDEF"/>
    <property type="match status" value="1"/>
</dbReference>
<organism evidence="4 5">
    <name type="scientific">Metallibacterium scheffleri</name>
    <dbReference type="NCBI Taxonomy" id="993689"/>
    <lineage>
        <taxon>Bacteria</taxon>
        <taxon>Pseudomonadati</taxon>
        <taxon>Pseudomonadota</taxon>
        <taxon>Gammaproteobacteria</taxon>
        <taxon>Lysobacterales</taxon>
        <taxon>Rhodanobacteraceae</taxon>
        <taxon>Metallibacterium</taxon>
    </lineage>
</organism>
<dbReference type="PANTHER" id="PTHR33121:SF79">
    <property type="entry name" value="CYCLIC DI-GMP PHOSPHODIESTERASE PDED-RELATED"/>
    <property type="match status" value="1"/>
</dbReference>
<dbReference type="GO" id="GO:0071111">
    <property type="term" value="F:cyclic-guanylate-specific phosphodiesterase activity"/>
    <property type="evidence" value="ECO:0007669"/>
    <property type="project" value="InterPro"/>
</dbReference>
<dbReference type="InterPro" id="IPR043128">
    <property type="entry name" value="Rev_trsase/Diguanyl_cyclase"/>
</dbReference>
<dbReference type="CDD" id="cd00130">
    <property type="entry name" value="PAS"/>
    <property type="match status" value="1"/>
</dbReference>
<keyword evidence="1" id="KW-0175">Coiled coil</keyword>
<dbReference type="CDD" id="cd01949">
    <property type="entry name" value="GGDEF"/>
    <property type="match status" value="1"/>
</dbReference>
<dbReference type="CDD" id="cd01948">
    <property type="entry name" value="EAL"/>
    <property type="match status" value="1"/>
</dbReference>
<dbReference type="SUPFAM" id="SSF52172">
    <property type="entry name" value="CheY-like"/>
    <property type="match status" value="1"/>
</dbReference>
<evidence type="ECO:0000313" key="5">
    <source>
        <dbReference type="Proteomes" id="UP000307749"/>
    </source>
</evidence>
<evidence type="ECO:0000259" key="2">
    <source>
        <dbReference type="PROSITE" id="PS50883"/>
    </source>
</evidence>
<dbReference type="InterPro" id="IPR035919">
    <property type="entry name" value="EAL_sf"/>
</dbReference>
<evidence type="ECO:0000313" key="4">
    <source>
        <dbReference type="EMBL" id="THD12092.1"/>
    </source>
</evidence>
<dbReference type="Proteomes" id="UP000307749">
    <property type="component" value="Unassembled WGS sequence"/>
</dbReference>
<accession>A0A4S3KSI8</accession>
<dbReference type="PROSITE" id="PS50883">
    <property type="entry name" value="EAL"/>
    <property type="match status" value="1"/>
</dbReference>
<proteinExistence type="predicted"/>
<dbReference type="InterPro" id="IPR000014">
    <property type="entry name" value="PAS"/>
</dbReference>
<dbReference type="GO" id="GO:0006355">
    <property type="term" value="P:regulation of DNA-templated transcription"/>
    <property type="evidence" value="ECO:0007669"/>
    <property type="project" value="InterPro"/>
</dbReference>
<dbReference type="Pfam" id="PF00989">
    <property type="entry name" value="PAS"/>
    <property type="match status" value="1"/>
</dbReference>
<dbReference type="AlphaFoldDB" id="A0A4S3KSI8"/>